<reference evidence="9 10" key="1">
    <citation type="submission" date="2018-07" db="EMBL/GenBank/DDBJ databases">
        <title>Complete genome sequence of Psychrobacillus sp. PB01, isolated from iceberg, and comparative genome analysis of Psychrobacillus strains.</title>
        <authorList>
            <person name="Lee P.C."/>
        </authorList>
    </citation>
    <scope>NUCLEOTIDE SEQUENCE [LARGE SCALE GENOMIC DNA]</scope>
    <source>
        <strain evidence="9 10">PB01</strain>
    </source>
</reference>
<dbReference type="PROSITE" id="PS01063">
    <property type="entry name" value="SIGMA70_ECF"/>
    <property type="match status" value="1"/>
</dbReference>
<keyword evidence="10" id="KW-1185">Reference proteome</keyword>
<proteinExistence type="inferred from homology"/>
<dbReference type="GO" id="GO:0016987">
    <property type="term" value="F:sigma factor activity"/>
    <property type="evidence" value="ECO:0007669"/>
    <property type="project" value="UniProtKB-KW"/>
</dbReference>
<feature type="domain" description="RNA polymerase sigma-70 region 2" evidence="7">
    <location>
        <begin position="16"/>
        <end position="80"/>
    </location>
</feature>
<dbReference type="SUPFAM" id="SSF88946">
    <property type="entry name" value="Sigma2 domain of RNA polymerase sigma factors"/>
    <property type="match status" value="1"/>
</dbReference>
<dbReference type="Gene3D" id="1.10.10.10">
    <property type="entry name" value="Winged helix-like DNA-binding domain superfamily/Winged helix DNA-binding domain"/>
    <property type="match status" value="1"/>
</dbReference>
<dbReference type="InterPro" id="IPR013324">
    <property type="entry name" value="RNA_pol_sigma_r3/r4-like"/>
</dbReference>
<gene>
    <name evidence="9" type="ORF">PB01_18280</name>
</gene>
<keyword evidence="2 6" id="KW-0805">Transcription regulation</keyword>
<dbReference type="GO" id="GO:0006950">
    <property type="term" value="P:response to stress"/>
    <property type="evidence" value="ECO:0007669"/>
    <property type="project" value="UniProtKB-ARBA"/>
</dbReference>
<dbReference type="PANTHER" id="PTHR43133">
    <property type="entry name" value="RNA POLYMERASE ECF-TYPE SIGMA FACTO"/>
    <property type="match status" value="1"/>
</dbReference>
<dbReference type="InterPro" id="IPR039425">
    <property type="entry name" value="RNA_pol_sigma-70-like"/>
</dbReference>
<evidence type="ECO:0000313" key="9">
    <source>
        <dbReference type="EMBL" id="QFG00580.1"/>
    </source>
</evidence>
<dbReference type="InterPro" id="IPR000838">
    <property type="entry name" value="RNA_pol_sigma70_ECF_CS"/>
</dbReference>
<dbReference type="InterPro" id="IPR036388">
    <property type="entry name" value="WH-like_DNA-bd_sf"/>
</dbReference>
<dbReference type="EMBL" id="CP031223">
    <property type="protein sequence ID" value="QFG00580.1"/>
    <property type="molecule type" value="Genomic_DNA"/>
</dbReference>
<evidence type="ECO:0000256" key="5">
    <source>
        <dbReference type="ARBA" id="ARBA00023163"/>
    </source>
</evidence>
<dbReference type="NCBIfam" id="TIGR02937">
    <property type="entry name" value="sigma70-ECF"/>
    <property type="match status" value="1"/>
</dbReference>
<dbReference type="Pfam" id="PF08281">
    <property type="entry name" value="Sigma70_r4_2"/>
    <property type="match status" value="1"/>
</dbReference>
<organism evidence="9 10">
    <name type="scientific">Psychrobacillus glaciei</name>
    <dbReference type="NCBI Taxonomy" id="2283160"/>
    <lineage>
        <taxon>Bacteria</taxon>
        <taxon>Bacillati</taxon>
        <taxon>Bacillota</taxon>
        <taxon>Bacilli</taxon>
        <taxon>Bacillales</taxon>
        <taxon>Bacillaceae</taxon>
        <taxon>Psychrobacillus</taxon>
    </lineage>
</organism>
<dbReference type="Pfam" id="PF04542">
    <property type="entry name" value="Sigma70_r2"/>
    <property type="match status" value="1"/>
</dbReference>
<dbReference type="Gene3D" id="1.10.1740.10">
    <property type="match status" value="1"/>
</dbReference>
<evidence type="ECO:0000256" key="1">
    <source>
        <dbReference type="ARBA" id="ARBA00010641"/>
    </source>
</evidence>
<dbReference type="Proteomes" id="UP000325517">
    <property type="component" value="Chromosome"/>
</dbReference>
<dbReference type="InterPro" id="IPR013325">
    <property type="entry name" value="RNA_pol_sigma_r2"/>
</dbReference>
<dbReference type="KEGG" id="psyo:PB01_18280"/>
<dbReference type="OrthoDB" id="9782703at2"/>
<dbReference type="RefSeq" id="WP_151701462.1">
    <property type="nucleotide sequence ID" value="NZ_CP031223.1"/>
</dbReference>
<evidence type="ECO:0000256" key="6">
    <source>
        <dbReference type="RuleBase" id="RU000716"/>
    </source>
</evidence>
<dbReference type="PANTHER" id="PTHR43133:SF60">
    <property type="entry name" value="RNA POLYMERASE SIGMA FACTOR SIGV"/>
    <property type="match status" value="1"/>
</dbReference>
<feature type="domain" description="RNA polymerase sigma factor 70 region 4 type 2" evidence="8">
    <location>
        <begin position="104"/>
        <end position="155"/>
    </location>
</feature>
<dbReference type="GO" id="GO:0006352">
    <property type="term" value="P:DNA-templated transcription initiation"/>
    <property type="evidence" value="ECO:0007669"/>
    <property type="project" value="InterPro"/>
</dbReference>
<sequence length="165" mass="19553">MTKKEKFQLVENYIVENQNAHYRLAFSYVKNKESALDIIQESIMKALRSIDSLEEIHYLKTWFYRILINTSIDLIHKNKRVIVVEDNVLDFHLPVHENEIPDIDLYEAVDHLPPVYKTIIILRFFEDMKIEDIATTLGENTNTIKTRLYAALRKLRSNMEEKVDV</sequence>
<dbReference type="AlphaFoldDB" id="A0A5J6SSN2"/>
<evidence type="ECO:0000259" key="7">
    <source>
        <dbReference type="Pfam" id="PF04542"/>
    </source>
</evidence>
<dbReference type="InterPro" id="IPR007627">
    <property type="entry name" value="RNA_pol_sigma70_r2"/>
</dbReference>
<name>A0A5J6SSN2_9BACI</name>
<protein>
    <recommendedName>
        <fullName evidence="6">RNA polymerase sigma factor</fullName>
    </recommendedName>
</protein>
<evidence type="ECO:0000256" key="3">
    <source>
        <dbReference type="ARBA" id="ARBA00023082"/>
    </source>
</evidence>
<dbReference type="InterPro" id="IPR013249">
    <property type="entry name" value="RNA_pol_sigma70_r4_t2"/>
</dbReference>
<evidence type="ECO:0000313" key="10">
    <source>
        <dbReference type="Proteomes" id="UP000325517"/>
    </source>
</evidence>
<dbReference type="InterPro" id="IPR014284">
    <property type="entry name" value="RNA_pol_sigma-70_dom"/>
</dbReference>
<keyword evidence="3 6" id="KW-0731">Sigma factor</keyword>
<dbReference type="SUPFAM" id="SSF88659">
    <property type="entry name" value="Sigma3 and sigma4 domains of RNA polymerase sigma factors"/>
    <property type="match status" value="1"/>
</dbReference>
<comment type="similarity">
    <text evidence="1 6">Belongs to the sigma-70 factor family. ECF subfamily.</text>
</comment>
<evidence type="ECO:0000256" key="2">
    <source>
        <dbReference type="ARBA" id="ARBA00023015"/>
    </source>
</evidence>
<dbReference type="GO" id="GO:0003677">
    <property type="term" value="F:DNA binding"/>
    <property type="evidence" value="ECO:0007669"/>
    <property type="project" value="UniProtKB-KW"/>
</dbReference>
<keyword evidence="4 6" id="KW-0238">DNA-binding</keyword>
<evidence type="ECO:0000259" key="8">
    <source>
        <dbReference type="Pfam" id="PF08281"/>
    </source>
</evidence>
<dbReference type="CDD" id="cd06171">
    <property type="entry name" value="Sigma70_r4"/>
    <property type="match status" value="1"/>
</dbReference>
<keyword evidence="5 6" id="KW-0804">Transcription</keyword>
<evidence type="ECO:0000256" key="4">
    <source>
        <dbReference type="ARBA" id="ARBA00023125"/>
    </source>
</evidence>
<accession>A0A5J6SSN2</accession>